<protein>
    <recommendedName>
        <fullName evidence="2">DUF6089 domain-containing protein</fullName>
    </recommendedName>
</protein>
<evidence type="ECO:0000256" key="1">
    <source>
        <dbReference type="SAM" id="SignalP"/>
    </source>
</evidence>
<dbReference type="Gene3D" id="2.40.160.20">
    <property type="match status" value="1"/>
</dbReference>
<dbReference type="SUPFAM" id="SSF56925">
    <property type="entry name" value="OMPA-like"/>
    <property type="match status" value="1"/>
</dbReference>
<comment type="caution">
    <text evidence="3">The sequence shown here is derived from an EMBL/GenBank/DDBJ whole genome shotgun (WGS) entry which is preliminary data.</text>
</comment>
<dbReference type="InterPro" id="IPR045743">
    <property type="entry name" value="DUF6089"/>
</dbReference>
<dbReference type="InterPro" id="IPR011250">
    <property type="entry name" value="OMP/PagP_B-barrel"/>
</dbReference>
<feature type="signal peptide" evidence="1">
    <location>
        <begin position="1"/>
        <end position="37"/>
    </location>
</feature>
<evidence type="ECO:0000313" key="3">
    <source>
        <dbReference type="EMBL" id="MBB3702807.1"/>
    </source>
</evidence>
<name>A0A7W5UMN0_9BACT</name>
<dbReference type="Proteomes" id="UP000541425">
    <property type="component" value="Unassembled WGS sequence"/>
</dbReference>
<dbReference type="RefSeq" id="WP_183696370.1">
    <property type="nucleotide sequence ID" value="NZ_JACICA010000005.1"/>
</dbReference>
<accession>A0A7W5UMN0</accession>
<feature type="chain" id="PRO_5030735275" description="DUF6089 domain-containing protein" evidence="1">
    <location>
        <begin position="38"/>
        <end position="250"/>
    </location>
</feature>
<dbReference type="EMBL" id="JACICA010000005">
    <property type="protein sequence ID" value="MBB3702807.1"/>
    <property type="molecule type" value="Genomic_DNA"/>
</dbReference>
<feature type="domain" description="DUF6089" evidence="2">
    <location>
        <begin position="123"/>
        <end position="247"/>
    </location>
</feature>
<keyword evidence="1" id="KW-0732">Signal</keyword>
<proteinExistence type="predicted"/>
<sequence>MTVTTALPRPYAQGPLSLVRSLAMLLFLLGAVPALHAASGDDDDAFYRLELGVGGGFGFGLNDVNSKLYGRPTPAAALLARFPLNPRMAVKVSGGYMKVSGTTDKILDFYPANPASAGTARLHYEAKGNLYDLNALFELHFLPYGWLEGYQGFKRIVPYLQGGLGMTYSDAGKVATVNIPIGFGVKWKIAPRVNLGLDWTFHFTPNDKLEGLANPRGIKSGEFRNKDHYNLTLVTLTYDLSPKCPTCNKD</sequence>
<organism evidence="3 4">
    <name type="scientific">Alloprevotella rava</name>
    <dbReference type="NCBI Taxonomy" id="671218"/>
    <lineage>
        <taxon>Bacteria</taxon>
        <taxon>Pseudomonadati</taxon>
        <taxon>Bacteroidota</taxon>
        <taxon>Bacteroidia</taxon>
        <taxon>Bacteroidales</taxon>
        <taxon>Prevotellaceae</taxon>
        <taxon>Alloprevotella</taxon>
    </lineage>
</organism>
<evidence type="ECO:0000313" key="4">
    <source>
        <dbReference type="Proteomes" id="UP000541425"/>
    </source>
</evidence>
<dbReference type="AlphaFoldDB" id="A0A7W5UMN0"/>
<dbReference type="Pfam" id="PF19573">
    <property type="entry name" value="DUF6089"/>
    <property type="match status" value="1"/>
</dbReference>
<reference evidence="3 4" key="1">
    <citation type="submission" date="2020-08" db="EMBL/GenBank/DDBJ databases">
        <title>Genomic Encyclopedia of Type Strains, Phase IV (KMG-IV): sequencing the most valuable type-strain genomes for metagenomic binning, comparative biology and taxonomic classification.</title>
        <authorList>
            <person name="Goeker M."/>
        </authorList>
    </citation>
    <scope>NUCLEOTIDE SEQUENCE [LARGE SCALE GENOMIC DNA]</scope>
    <source>
        <strain evidence="3 4">DSM 22548</strain>
    </source>
</reference>
<gene>
    <name evidence="3" type="ORF">FHS60_001276</name>
</gene>
<evidence type="ECO:0000259" key="2">
    <source>
        <dbReference type="Pfam" id="PF19573"/>
    </source>
</evidence>